<dbReference type="InterPro" id="IPR052039">
    <property type="entry name" value="Caspase-related_regulators"/>
</dbReference>
<dbReference type="InterPro" id="IPR029030">
    <property type="entry name" value="Caspase-like_dom_sf"/>
</dbReference>
<dbReference type="SUPFAM" id="SSF52129">
    <property type="entry name" value="Caspase-like"/>
    <property type="match status" value="1"/>
</dbReference>
<organism evidence="3 4">
    <name type="scientific">Halomonas cerina</name>
    <dbReference type="NCBI Taxonomy" id="447424"/>
    <lineage>
        <taxon>Bacteria</taxon>
        <taxon>Pseudomonadati</taxon>
        <taxon>Pseudomonadota</taxon>
        <taxon>Gammaproteobacteria</taxon>
        <taxon>Oceanospirillales</taxon>
        <taxon>Halomonadaceae</taxon>
        <taxon>Halomonas</taxon>
    </lineage>
</organism>
<dbReference type="SMART" id="SM00671">
    <property type="entry name" value="SEL1"/>
    <property type="match status" value="2"/>
</dbReference>
<accession>A0A839VAK6</accession>
<gene>
    <name evidence="3" type="ORF">FHR94_000770</name>
</gene>
<sequence>MSMMRFLLGISLGLVLAMAGCSGQGPAGGLPDLSGAADGPMASGTAFLIGDCVLPPRTRAAGGLVMEVPRRPLKTTRAECREQGGRIVSSQQAWAPLAQRGDPEAQNYLADSLVRGDDGAVDCQEAAALYSQATAQADPSQRSRALFSLAYLYETGCGVPQDQERARALYASALALEGNATTAEPRVDFGRFHALVIGNDRYRHLPPLETAVNDARAVADLLRGQYGFEVRLLTDATRAELLESLESLRRRLTEEDNLLIYYAGHGVIYDEEHQRGAWQPIDARHDSRTHWIRTRDVTDIVDTMLAQRVLIVADSCFSGAWTRSVFPDLYPDKVAFWIERLARHRARLTLASGGLEPVPDRGPEGHSVFATHFLAALKENRDILVGRRLYAYLEVNVPYETNQEPVYAPMRHAAHEGGEFFFKRVVESTADASDKVAVASVGE</sequence>
<evidence type="ECO:0000259" key="2">
    <source>
        <dbReference type="PROSITE" id="PS50208"/>
    </source>
</evidence>
<feature type="chain" id="PRO_5032754123" description="Caspase family p20 domain-containing protein" evidence="1">
    <location>
        <begin position="28"/>
        <end position="443"/>
    </location>
</feature>
<dbReference type="Pfam" id="PF00656">
    <property type="entry name" value="Peptidase_C14"/>
    <property type="match status" value="1"/>
</dbReference>
<proteinExistence type="predicted"/>
<dbReference type="InterPro" id="IPR011990">
    <property type="entry name" value="TPR-like_helical_dom_sf"/>
</dbReference>
<dbReference type="EMBL" id="JACHXP010000003">
    <property type="protein sequence ID" value="MBB3189546.1"/>
    <property type="molecule type" value="Genomic_DNA"/>
</dbReference>
<dbReference type="Proteomes" id="UP000547614">
    <property type="component" value="Unassembled WGS sequence"/>
</dbReference>
<dbReference type="RefSeq" id="WP_183324297.1">
    <property type="nucleotide sequence ID" value="NZ_JACHXP010000003.1"/>
</dbReference>
<dbReference type="SUPFAM" id="SSF81901">
    <property type="entry name" value="HCP-like"/>
    <property type="match status" value="1"/>
</dbReference>
<dbReference type="PROSITE" id="PS51257">
    <property type="entry name" value="PROKAR_LIPOPROTEIN"/>
    <property type="match status" value="1"/>
</dbReference>
<dbReference type="Pfam" id="PF08238">
    <property type="entry name" value="Sel1"/>
    <property type="match status" value="2"/>
</dbReference>
<dbReference type="GO" id="GO:0004197">
    <property type="term" value="F:cysteine-type endopeptidase activity"/>
    <property type="evidence" value="ECO:0007669"/>
    <property type="project" value="InterPro"/>
</dbReference>
<dbReference type="AlphaFoldDB" id="A0A839VAK6"/>
<dbReference type="Gene3D" id="3.40.50.1460">
    <property type="match status" value="1"/>
</dbReference>
<evidence type="ECO:0000313" key="3">
    <source>
        <dbReference type="EMBL" id="MBB3189546.1"/>
    </source>
</evidence>
<keyword evidence="4" id="KW-1185">Reference proteome</keyword>
<dbReference type="PANTHER" id="PTHR22576">
    <property type="entry name" value="MUCOSA ASSOCIATED LYMPHOID TISSUE LYMPHOMA TRANSLOCATION PROTEIN 1/PARACASPASE"/>
    <property type="match status" value="1"/>
</dbReference>
<evidence type="ECO:0000313" key="4">
    <source>
        <dbReference type="Proteomes" id="UP000547614"/>
    </source>
</evidence>
<dbReference type="GO" id="GO:0006508">
    <property type="term" value="P:proteolysis"/>
    <property type="evidence" value="ECO:0007669"/>
    <property type="project" value="InterPro"/>
</dbReference>
<dbReference type="InterPro" id="IPR001309">
    <property type="entry name" value="Pept_C14_p20"/>
</dbReference>
<dbReference type="InterPro" id="IPR011600">
    <property type="entry name" value="Pept_C14_caspase"/>
</dbReference>
<dbReference type="Gene3D" id="1.25.40.10">
    <property type="entry name" value="Tetratricopeptide repeat domain"/>
    <property type="match status" value="1"/>
</dbReference>
<evidence type="ECO:0000256" key="1">
    <source>
        <dbReference type="SAM" id="SignalP"/>
    </source>
</evidence>
<name>A0A839VAK6_9GAMM</name>
<feature type="domain" description="Caspase family p20" evidence="2">
    <location>
        <begin position="194"/>
        <end position="266"/>
    </location>
</feature>
<feature type="signal peptide" evidence="1">
    <location>
        <begin position="1"/>
        <end position="27"/>
    </location>
</feature>
<comment type="caution">
    <text evidence="3">The sequence shown here is derived from an EMBL/GenBank/DDBJ whole genome shotgun (WGS) entry which is preliminary data.</text>
</comment>
<protein>
    <recommendedName>
        <fullName evidence="2">Caspase family p20 domain-containing protein</fullName>
    </recommendedName>
</protein>
<dbReference type="PROSITE" id="PS50208">
    <property type="entry name" value="CASPASE_P20"/>
    <property type="match status" value="1"/>
</dbReference>
<reference evidence="3 4" key="1">
    <citation type="submission" date="2020-08" db="EMBL/GenBank/DDBJ databases">
        <title>Genomic Encyclopedia of Type Strains, Phase III (KMG-III): the genomes of soil and plant-associated and newly described type strains.</title>
        <authorList>
            <person name="Whitman W."/>
        </authorList>
    </citation>
    <scope>NUCLEOTIDE SEQUENCE [LARGE SCALE GENOMIC DNA]</scope>
    <source>
        <strain evidence="3 4">CECT 7282</strain>
    </source>
</reference>
<keyword evidence="1" id="KW-0732">Signal</keyword>
<dbReference type="InterPro" id="IPR006597">
    <property type="entry name" value="Sel1-like"/>
</dbReference>
<dbReference type="PANTHER" id="PTHR22576:SF37">
    <property type="entry name" value="MUCOSA-ASSOCIATED LYMPHOID TISSUE LYMPHOMA TRANSLOCATION PROTEIN 1"/>
    <property type="match status" value="1"/>
</dbReference>